<dbReference type="PANTHER" id="PTHR15895">
    <property type="entry name" value="IMMEDIATE EARLY RESPONSE GENE"/>
    <property type="match status" value="1"/>
</dbReference>
<proteinExistence type="evidence at transcript level"/>
<evidence type="ECO:0000256" key="1">
    <source>
        <dbReference type="ARBA" id="ARBA00006186"/>
    </source>
</evidence>
<comment type="similarity">
    <text evidence="1">Belongs to the IER family.</text>
</comment>
<dbReference type="InterPro" id="IPR008653">
    <property type="entry name" value="IER"/>
</dbReference>
<accession>A0A6A7FNF9</accession>
<dbReference type="EMBL" id="IACT01000742">
    <property type="protein sequence ID" value="LAC20126.1"/>
    <property type="molecule type" value="mRNA"/>
</dbReference>
<name>A0A6A7FNF9_9CRUS</name>
<feature type="region of interest" description="Disordered" evidence="2">
    <location>
        <begin position="261"/>
        <end position="291"/>
    </location>
</feature>
<evidence type="ECO:0000256" key="2">
    <source>
        <dbReference type="SAM" id="MobiDB-lite"/>
    </source>
</evidence>
<organism evidence="3">
    <name type="scientific">Hirondellea gigas</name>
    <dbReference type="NCBI Taxonomy" id="1518452"/>
    <lineage>
        <taxon>Eukaryota</taxon>
        <taxon>Metazoa</taxon>
        <taxon>Ecdysozoa</taxon>
        <taxon>Arthropoda</taxon>
        <taxon>Crustacea</taxon>
        <taxon>Multicrustacea</taxon>
        <taxon>Malacostraca</taxon>
        <taxon>Eumalacostraca</taxon>
        <taxon>Peracarida</taxon>
        <taxon>Amphipoda</taxon>
        <taxon>Amphilochidea</taxon>
        <taxon>Lysianassida</taxon>
        <taxon>Lysianassidira</taxon>
        <taxon>Lysianassoidea</taxon>
        <taxon>Lysianassidae</taxon>
        <taxon>Hirondellea</taxon>
    </lineage>
</organism>
<reference evidence="3" key="1">
    <citation type="submission" date="2017-11" db="EMBL/GenBank/DDBJ databases">
        <title>The sensing device of the deep-sea amphipod.</title>
        <authorList>
            <person name="Kobayashi H."/>
            <person name="Nagahama T."/>
            <person name="Arai W."/>
            <person name="Sasagawa Y."/>
            <person name="Umeda M."/>
            <person name="Hayashi T."/>
            <person name="Nikaido I."/>
            <person name="Watanabe H."/>
            <person name="Oguri K."/>
            <person name="Kitazato H."/>
            <person name="Fujioka K."/>
            <person name="Kido Y."/>
            <person name="Takami H."/>
        </authorList>
    </citation>
    <scope>NUCLEOTIDE SEQUENCE</scope>
    <source>
        <tissue evidence="3">Whole body</tissue>
    </source>
</reference>
<sequence length="326" mass="36434">MMLIFSPQSLEAQKLISVSIGKINASRVTRTGSSLHKSLLVASVLHKARNVYLDEERERAASYPQCPPLPSELTITTPVCRVNHSDDINNNNDKENRMACREDEVALPDRVGEESRLPLGEANTGNNVTHTTNTTTTVTSITNTTTITTTSTSQVSRKRRRVSDQETAAAISSILPKRLRSELREESLKMGHKRSQMPHDNDNNILRTAHKSGNFFIELKPMDEVMPDAFSRLSASDERELPKSNPIKEYYTLRAPERNGSPPCLSLKNVSPLDPVDITDEDGSPPEEHSTYQKIRIPTAMILHVTLLPPLTPAAAKKWKWLNSHR</sequence>
<dbReference type="Pfam" id="PF05760">
    <property type="entry name" value="IER"/>
    <property type="match status" value="1"/>
</dbReference>
<evidence type="ECO:0000313" key="3">
    <source>
        <dbReference type="EMBL" id="LAC20126.1"/>
    </source>
</evidence>
<dbReference type="AlphaFoldDB" id="A0A6A7FNF9"/>
<protein>
    <submittedName>
        <fullName evidence="3">LisH domain-containing protein C1711.05-like</fullName>
    </submittedName>
</protein>